<organism evidence="3 4">
    <name type="scientific">Nannocystis bainbridge</name>
    <dbReference type="NCBI Taxonomy" id="2995303"/>
    <lineage>
        <taxon>Bacteria</taxon>
        <taxon>Pseudomonadati</taxon>
        <taxon>Myxococcota</taxon>
        <taxon>Polyangia</taxon>
        <taxon>Nannocystales</taxon>
        <taxon>Nannocystaceae</taxon>
        <taxon>Nannocystis</taxon>
    </lineage>
</organism>
<keyword evidence="1" id="KW-1133">Transmembrane helix</keyword>
<dbReference type="Pfam" id="PF09925">
    <property type="entry name" value="DUF2157"/>
    <property type="match status" value="1"/>
</dbReference>
<keyword evidence="1" id="KW-0472">Membrane</keyword>
<feature type="transmembrane region" description="Helical" evidence="1">
    <location>
        <begin position="184"/>
        <end position="203"/>
    </location>
</feature>
<gene>
    <name evidence="3" type="ORF">POL25_23420</name>
</gene>
<protein>
    <submittedName>
        <fullName evidence="3">DUF2157 domain-containing protein</fullName>
    </submittedName>
</protein>
<keyword evidence="1" id="KW-0812">Transmembrane</keyword>
<feature type="transmembrane region" description="Helical" evidence="1">
    <location>
        <begin position="295"/>
        <end position="312"/>
    </location>
</feature>
<evidence type="ECO:0000313" key="3">
    <source>
        <dbReference type="EMBL" id="MDC0719869.1"/>
    </source>
</evidence>
<evidence type="ECO:0000256" key="1">
    <source>
        <dbReference type="SAM" id="Phobius"/>
    </source>
</evidence>
<feature type="transmembrane region" description="Helical" evidence="1">
    <location>
        <begin position="47"/>
        <end position="69"/>
    </location>
</feature>
<feature type="transmembrane region" description="Helical" evidence="1">
    <location>
        <begin position="107"/>
        <end position="127"/>
    </location>
</feature>
<reference evidence="3 4" key="1">
    <citation type="submission" date="2022-11" db="EMBL/GenBank/DDBJ databases">
        <title>Minimal conservation of predation-associated metabolite biosynthetic gene clusters underscores biosynthetic potential of Myxococcota including descriptions for ten novel species: Archangium lansinium sp. nov., Myxococcus landrumus sp. nov., Nannocystis bai.</title>
        <authorList>
            <person name="Ahearne A."/>
            <person name="Stevens C."/>
            <person name="Dowd S."/>
        </authorList>
    </citation>
    <scope>NUCLEOTIDE SEQUENCE [LARGE SCALE GENOMIC DNA]</scope>
    <source>
        <strain evidence="3 4">BB15-2</strain>
    </source>
</reference>
<feature type="transmembrane region" description="Helical" evidence="1">
    <location>
        <begin position="155"/>
        <end position="172"/>
    </location>
</feature>
<accession>A0ABT5E202</accession>
<name>A0ABT5E202_9BACT</name>
<evidence type="ECO:0000259" key="2">
    <source>
        <dbReference type="Pfam" id="PF09925"/>
    </source>
</evidence>
<keyword evidence="4" id="KW-1185">Reference proteome</keyword>
<proteinExistence type="predicted"/>
<feature type="transmembrane region" description="Helical" evidence="1">
    <location>
        <begin position="81"/>
        <end position="100"/>
    </location>
</feature>
<dbReference type="InterPro" id="IPR018677">
    <property type="entry name" value="DUF2157"/>
</dbReference>
<dbReference type="Proteomes" id="UP001221686">
    <property type="component" value="Unassembled WGS sequence"/>
</dbReference>
<feature type="domain" description="DUF2157" evidence="2">
    <location>
        <begin position="17"/>
        <end position="157"/>
    </location>
</feature>
<evidence type="ECO:0000313" key="4">
    <source>
        <dbReference type="Proteomes" id="UP001221686"/>
    </source>
</evidence>
<comment type="caution">
    <text evidence="3">The sequence shown here is derived from an EMBL/GenBank/DDBJ whole genome shotgun (WGS) entry which is preliminary data.</text>
</comment>
<feature type="transmembrane region" description="Helical" evidence="1">
    <location>
        <begin position="215"/>
        <end position="235"/>
    </location>
</feature>
<dbReference type="EMBL" id="JAQNDL010000002">
    <property type="protein sequence ID" value="MDC0719869.1"/>
    <property type="molecule type" value="Genomic_DNA"/>
</dbReference>
<dbReference type="RefSeq" id="WP_272088369.1">
    <property type="nucleotide sequence ID" value="NZ_JAQNDL010000002.1"/>
</dbReference>
<sequence>MNDPLAGAPLAVRVHALAAAGVLEPAALERALELIGHKPTAESWYRFARFHLIILGTVLAVAGAIFFVAANWDMFSPQARIGMAAAAMAVATLAGGRLGLDKLSGRAAALAGGLLFGPLLALVGQVYQTGADAFELFLAWSVVLAGYALATRFSGAWITALLLAVTTAYLWIDQALGSNPFETPGLWVSLAVTAALTALALLLRIRRGALEGPAATALMLGWCIGFAHGAAAIVMNGWPEGQALALLVALAQPAALLHFGRELGDFKLERVAVAHLFGLLAIAEGKLVFDVLDAGVSGLFIMSMLLGAQGYVGGEWFRARRPAEPEEDEA</sequence>
<feature type="transmembrane region" description="Helical" evidence="1">
    <location>
        <begin position="133"/>
        <end position="150"/>
    </location>
</feature>